<dbReference type="PANTHER" id="PTHR43279:SF1">
    <property type="entry name" value="CATECHOL-2,3-DIOXYGENASE"/>
    <property type="match status" value="1"/>
</dbReference>
<gene>
    <name evidence="2" type="ORF">FTX54_003330</name>
</gene>
<dbReference type="AlphaFoldDB" id="A0A5C7FGE3"/>
<dbReference type="InterPro" id="IPR029068">
    <property type="entry name" value="Glyas_Bleomycin-R_OHBP_Dase"/>
</dbReference>
<dbReference type="SUPFAM" id="SSF54593">
    <property type="entry name" value="Glyoxalase/Bleomycin resistance protein/Dihydroxybiphenyl dioxygenase"/>
    <property type="match status" value="2"/>
</dbReference>
<dbReference type="OrthoDB" id="9792626at2"/>
<evidence type="ECO:0000259" key="1">
    <source>
        <dbReference type="PROSITE" id="PS51819"/>
    </source>
</evidence>
<dbReference type="InterPro" id="IPR004360">
    <property type="entry name" value="Glyas_Fos-R_dOase_dom"/>
</dbReference>
<dbReference type="PROSITE" id="PS51819">
    <property type="entry name" value="VOC"/>
    <property type="match status" value="2"/>
</dbReference>
<feature type="domain" description="VOC" evidence="1">
    <location>
        <begin position="167"/>
        <end position="282"/>
    </location>
</feature>
<organism evidence="2 3">
    <name type="scientific">Alkalicoccus halolimnae</name>
    <dbReference type="NCBI Taxonomy" id="1667239"/>
    <lineage>
        <taxon>Bacteria</taxon>
        <taxon>Bacillati</taxon>
        <taxon>Bacillota</taxon>
        <taxon>Bacilli</taxon>
        <taxon>Bacillales</taxon>
        <taxon>Bacillaceae</taxon>
        <taxon>Alkalicoccus</taxon>
    </lineage>
</organism>
<reference evidence="2 3" key="1">
    <citation type="submission" date="2024-01" db="EMBL/GenBank/DDBJ databases">
        <title>Complete Genome Sequence of Alkalicoccus halolimnae BZ-SZ-XJ29T, a Moderately Halophilic Bacterium Isolated from a Salt Lake.</title>
        <authorList>
            <person name="Zhao B."/>
        </authorList>
    </citation>
    <scope>NUCLEOTIDE SEQUENCE [LARGE SCALE GENOMIC DNA]</scope>
    <source>
        <strain evidence="2 3">BZ-SZ-XJ29</strain>
    </source>
</reference>
<dbReference type="Proteomes" id="UP000321816">
    <property type="component" value="Chromosome"/>
</dbReference>
<protein>
    <submittedName>
        <fullName evidence="2">VOC family protein</fullName>
    </submittedName>
</protein>
<proteinExistence type="predicted"/>
<dbReference type="InterPro" id="IPR037523">
    <property type="entry name" value="VOC_core"/>
</dbReference>
<sequence>MTFHSPPALYVSEAALKVKDLETTTAFYEKTLGFSVLQYSSNKAVLTADGSTPLLTLHSSPFYNKPARSRTGLFHIAFLLPDRASLGGILQRLLENNYPLQGASDHHVSEALYLADPEGNGLELYCDRPAENWKWENGKVAMVTEPLDAESLLRDAVPFTKMPPNTILGHIHLQVNHLNEARSFYKEGLEFNETAHLGSHASFLSSGGYHHHLAVNTWGGTSTLPLGQEETGLKHFTIVYPDREVRSLVVNKLRRKEMKVTTEENLVYVTDPAGIQSVLAVK</sequence>
<feature type="domain" description="VOC" evidence="1">
    <location>
        <begin position="10"/>
        <end position="127"/>
    </location>
</feature>
<dbReference type="Pfam" id="PF00903">
    <property type="entry name" value="Glyoxalase"/>
    <property type="match status" value="2"/>
</dbReference>
<keyword evidence="3" id="KW-1185">Reference proteome</keyword>
<dbReference type="KEGG" id="ahal:FTX54_003330"/>
<name>A0A5C7FGE3_9BACI</name>
<dbReference type="PANTHER" id="PTHR43279">
    <property type="entry name" value="CATECHOL-2,3-DIOXYGENASE"/>
    <property type="match status" value="1"/>
</dbReference>
<dbReference type="CDD" id="cd07255">
    <property type="entry name" value="VOC_BsCatE_like_N"/>
    <property type="match status" value="1"/>
</dbReference>
<evidence type="ECO:0000313" key="2">
    <source>
        <dbReference type="EMBL" id="WWD80614.1"/>
    </source>
</evidence>
<accession>A0A5C7FGE3</accession>
<dbReference type="RefSeq" id="WP_147805055.1">
    <property type="nucleotide sequence ID" value="NZ_CP144914.1"/>
</dbReference>
<evidence type="ECO:0000313" key="3">
    <source>
        <dbReference type="Proteomes" id="UP000321816"/>
    </source>
</evidence>
<dbReference type="EMBL" id="CP144914">
    <property type="protein sequence ID" value="WWD80614.1"/>
    <property type="molecule type" value="Genomic_DNA"/>
</dbReference>
<dbReference type="Gene3D" id="3.10.180.10">
    <property type="entry name" value="2,3-Dihydroxybiphenyl 1,2-Dioxygenase, domain 1"/>
    <property type="match status" value="2"/>
</dbReference>